<dbReference type="Proteomes" id="UP000077154">
    <property type="component" value="Unassembled WGS sequence"/>
</dbReference>
<accession>A0A177AIT6</accession>
<proteinExistence type="predicted"/>
<dbReference type="RefSeq" id="XP_024326460.1">
    <property type="nucleotide sequence ID" value="XM_024466337.1"/>
</dbReference>
<dbReference type="EMBL" id="KV441390">
    <property type="protein sequence ID" value="OAF61183.1"/>
    <property type="molecule type" value="Genomic_DNA"/>
</dbReference>
<dbReference type="AlphaFoldDB" id="A0A177AIT6"/>
<dbReference type="GeneID" id="36285759"/>
<sequence>MTNGRRSVAQNVTHISARWSAKVVLALSHPEPRGRPARQLIVDANNKCEAVGLAARALELQTHSLKNRRTRVSDFSAYKAGMAAQEV</sequence>
<evidence type="ECO:0000313" key="1">
    <source>
        <dbReference type="EMBL" id="OAF61183.1"/>
    </source>
</evidence>
<reference evidence="1" key="1">
    <citation type="submission" date="2016-03" db="EMBL/GenBank/DDBJ databases">
        <title>Updated assembly of Pseudogymnoascus destructans, the fungus causing white-nose syndrome of bats.</title>
        <authorList>
            <person name="Palmer J.M."/>
            <person name="Drees K.P."/>
            <person name="Foster J.T."/>
            <person name="Lindner D.L."/>
        </authorList>
    </citation>
    <scope>NUCLEOTIDE SEQUENCE [LARGE SCALE GENOMIC DNA]</scope>
    <source>
        <strain evidence="1">20631-21</strain>
    </source>
</reference>
<name>A0A177AIT6_9PEZI</name>
<gene>
    <name evidence="1" type="ORF">VC83_02680</name>
</gene>
<protein>
    <submittedName>
        <fullName evidence="1">Uncharacterized protein</fullName>
    </submittedName>
</protein>
<organism evidence="1">
    <name type="scientific">Pseudogymnoascus destructans</name>
    <dbReference type="NCBI Taxonomy" id="655981"/>
    <lineage>
        <taxon>Eukaryota</taxon>
        <taxon>Fungi</taxon>
        <taxon>Dikarya</taxon>
        <taxon>Ascomycota</taxon>
        <taxon>Pezizomycotina</taxon>
        <taxon>Leotiomycetes</taxon>
        <taxon>Thelebolales</taxon>
        <taxon>Thelebolaceae</taxon>
        <taxon>Pseudogymnoascus</taxon>
    </lineage>
</organism>